<reference evidence="1 2" key="1">
    <citation type="submission" date="2015-07" db="EMBL/GenBank/DDBJ databases">
        <title>Foodborne Vibrio parahaemolyticus Isolates.</title>
        <authorList>
            <person name="Ronholm J."/>
            <person name="Petronella N."/>
            <person name="Kenwell R."/>
            <person name="Banerjee S."/>
        </authorList>
    </citation>
    <scope>NUCLEOTIDE SEQUENCE [LARGE SCALE GENOMIC DNA]</scope>
    <source>
        <strain evidence="1 2">HS-06-05</strain>
    </source>
</reference>
<organism evidence="1 2">
    <name type="scientific">Vibrio parahaemolyticus</name>
    <dbReference type="NCBI Taxonomy" id="670"/>
    <lineage>
        <taxon>Bacteria</taxon>
        <taxon>Pseudomonadati</taxon>
        <taxon>Pseudomonadota</taxon>
        <taxon>Gammaproteobacteria</taxon>
        <taxon>Vibrionales</taxon>
        <taxon>Vibrionaceae</taxon>
        <taxon>Vibrio</taxon>
    </lineage>
</organism>
<evidence type="ECO:0000313" key="2">
    <source>
        <dbReference type="Proteomes" id="UP000037697"/>
    </source>
</evidence>
<dbReference type="RefSeq" id="WP_053304316.1">
    <property type="nucleotide sequence ID" value="NZ_LIRS01000060.1"/>
</dbReference>
<name>A0AAW3IZW3_VIBPH</name>
<evidence type="ECO:0000313" key="1">
    <source>
        <dbReference type="EMBL" id="KOY34873.1"/>
    </source>
</evidence>
<sequence>MAAVVAYSLSSHYGAVSVDNPEERSPILLGWGEWFEERNIDFDREADSYGEAVQTAIQQVNQVSGLIVKESDHVTSQLKELEPSEYLTNQQTIQAYIDEAASTGEPEIIAEALATVAKAKGMDNTLHPRDNPSLSSLIGLANVLGISVRLGINIK</sequence>
<protein>
    <submittedName>
        <fullName evidence="1">Uncharacterized protein</fullName>
    </submittedName>
</protein>
<accession>A0AAW3IZW3</accession>
<dbReference type="AlphaFoldDB" id="A0AAW3IZW3"/>
<comment type="caution">
    <text evidence="1">The sequence shown here is derived from an EMBL/GenBank/DDBJ whole genome shotgun (WGS) entry which is preliminary data.</text>
</comment>
<dbReference type="EMBL" id="LIRS01000060">
    <property type="protein sequence ID" value="KOY34873.1"/>
    <property type="molecule type" value="Genomic_DNA"/>
</dbReference>
<dbReference type="Proteomes" id="UP000037697">
    <property type="component" value="Unassembled WGS sequence"/>
</dbReference>
<dbReference type="InterPro" id="IPR014057">
    <property type="entry name" value="HI1420"/>
</dbReference>
<proteinExistence type="predicted"/>
<dbReference type="Pfam" id="PF21716">
    <property type="entry name" value="dnstrm_HI1420"/>
    <property type="match status" value="1"/>
</dbReference>
<gene>
    <name evidence="1" type="ORF">ACX05_07700</name>
</gene>